<accession>A0ABR9RLV5</accession>
<dbReference type="EMBL" id="JADCKL010000011">
    <property type="protein sequence ID" value="MBE5063943.1"/>
    <property type="molecule type" value="Genomic_DNA"/>
</dbReference>
<evidence type="ECO:0000313" key="2">
    <source>
        <dbReference type="EMBL" id="MBE5063943.1"/>
    </source>
</evidence>
<organism evidence="2 3">
    <name type="scientific">Claveliimonas monacensis</name>
    <dbReference type="NCBI Taxonomy" id="2779351"/>
    <lineage>
        <taxon>Bacteria</taxon>
        <taxon>Bacillati</taxon>
        <taxon>Bacillota</taxon>
        <taxon>Clostridia</taxon>
        <taxon>Lachnospirales</taxon>
        <taxon>Lachnospiraceae</taxon>
        <taxon>Claveliimonas</taxon>
    </lineage>
</organism>
<gene>
    <name evidence="2" type="ORF">INF30_11830</name>
</gene>
<dbReference type="InterPro" id="IPR008490">
    <property type="entry name" value="Transposase_InsH_N"/>
</dbReference>
<keyword evidence="3" id="KW-1185">Reference proteome</keyword>
<evidence type="ECO:0000313" key="3">
    <source>
        <dbReference type="Proteomes" id="UP000758652"/>
    </source>
</evidence>
<protein>
    <recommendedName>
        <fullName evidence="1">Transposase InsH N-terminal domain-containing protein</fullName>
    </recommendedName>
</protein>
<reference evidence="2 3" key="1">
    <citation type="submission" date="2020-10" db="EMBL/GenBank/DDBJ databases">
        <title>ChiBAC.</title>
        <authorList>
            <person name="Zenner C."/>
            <person name="Hitch T.C.A."/>
            <person name="Clavel T."/>
        </authorList>
    </citation>
    <scope>NUCLEOTIDE SEQUENCE [LARGE SCALE GENOMIC DNA]</scope>
    <source>
        <strain evidence="2 3">DSM 108991</strain>
    </source>
</reference>
<dbReference type="RefSeq" id="WP_226395353.1">
    <property type="nucleotide sequence ID" value="NZ_JADCKL010000011.1"/>
</dbReference>
<name>A0ABR9RLV5_9FIRM</name>
<sequence>MMEKQSGQIQMVILDIDSMIPEDHLLRRIKNCVNFDFIYEKAAPYYSHVGRNLLTSLF</sequence>
<proteinExistence type="predicted"/>
<feature type="domain" description="Transposase InsH N-terminal" evidence="1">
    <location>
        <begin position="15"/>
        <end position="52"/>
    </location>
</feature>
<dbReference type="Pfam" id="PF05598">
    <property type="entry name" value="DUF772"/>
    <property type="match status" value="1"/>
</dbReference>
<evidence type="ECO:0000259" key="1">
    <source>
        <dbReference type="Pfam" id="PF05598"/>
    </source>
</evidence>
<dbReference type="Proteomes" id="UP000758652">
    <property type="component" value="Unassembled WGS sequence"/>
</dbReference>
<comment type="caution">
    <text evidence="2">The sequence shown here is derived from an EMBL/GenBank/DDBJ whole genome shotgun (WGS) entry which is preliminary data.</text>
</comment>